<dbReference type="AlphaFoldDB" id="A0A1G8RLC1"/>
<proteinExistence type="predicted"/>
<evidence type="ECO:0000256" key="1">
    <source>
        <dbReference type="ARBA" id="ARBA00023015"/>
    </source>
</evidence>
<dbReference type="InterPro" id="IPR046532">
    <property type="entry name" value="DUF6597"/>
</dbReference>
<evidence type="ECO:0000256" key="3">
    <source>
        <dbReference type="ARBA" id="ARBA00023163"/>
    </source>
</evidence>
<dbReference type="EMBL" id="FNDU01000029">
    <property type="protein sequence ID" value="SDJ17874.1"/>
    <property type="molecule type" value="Genomic_DNA"/>
</dbReference>
<dbReference type="SMART" id="SM00342">
    <property type="entry name" value="HTH_ARAC"/>
    <property type="match status" value="1"/>
</dbReference>
<evidence type="ECO:0000259" key="4">
    <source>
        <dbReference type="PROSITE" id="PS01124"/>
    </source>
</evidence>
<dbReference type="GO" id="GO:0043565">
    <property type="term" value="F:sequence-specific DNA binding"/>
    <property type="evidence" value="ECO:0007669"/>
    <property type="project" value="InterPro"/>
</dbReference>
<keyword evidence="2 5" id="KW-0238">DNA-binding</keyword>
<name>A0A1G8RLC1_9BACI</name>
<dbReference type="STRING" id="930129.SAMN05216352_12914"/>
<evidence type="ECO:0000256" key="2">
    <source>
        <dbReference type="ARBA" id="ARBA00023125"/>
    </source>
</evidence>
<sequence>MRTINFTVLPPPKVLRRDIECLRIASHTGSEALNVKVCPNGLPGIVFHLSTDALAAIERIKSRSAQISDIPILFLHGQGSEPSVMHFRNKPYTTIQVVFKPHALYTLFGMDASTLNQGFLLPDQFGAKELERLLLATKSNAERITMLGEFLITKLEQTNKRDELIEQALGFIRLHISTVKVKDLLSAFHISERQFQKRFARVVGMPPQLYIRVKRVNEALRMMNTGQYERFSDIAYALNFYDQSHFISDIKAFSWVTPKRITNKVSEFHSDEAGSSYL</sequence>
<accession>A0A1G8RLC1</accession>
<evidence type="ECO:0000313" key="6">
    <source>
        <dbReference type="Proteomes" id="UP000199017"/>
    </source>
</evidence>
<dbReference type="PANTHER" id="PTHR46796:SF13">
    <property type="entry name" value="HTH-TYPE TRANSCRIPTIONAL ACTIVATOR RHAS"/>
    <property type="match status" value="1"/>
</dbReference>
<dbReference type="Proteomes" id="UP000199017">
    <property type="component" value="Unassembled WGS sequence"/>
</dbReference>
<keyword evidence="6" id="KW-1185">Reference proteome</keyword>
<organism evidence="5 6">
    <name type="scientific">Alteribacillus bidgolensis</name>
    <dbReference type="NCBI Taxonomy" id="930129"/>
    <lineage>
        <taxon>Bacteria</taxon>
        <taxon>Bacillati</taxon>
        <taxon>Bacillota</taxon>
        <taxon>Bacilli</taxon>
        <taxon>Bacillales</taxon>
        <taxon>Bacillaceae</taxon>
        <taxon>Alteribacillus</taxon>
    </lineage>
</organism>
<dbReference type="PROSITE" id="PS01124">
    <property type="entry name" value="HTH_ARAC_FAMILY_2"/>
    <property type="match status" value="1"/>
</dbReference>
<dbReference type="RefSeq" id="WP_091588317.1">
    <property type="nucleotide sequence ID" value="NZ_FNDU01000029.1"/>
</dbReference>
<protein>
    <submittedName>
        <fullName evidence="5">AraC-type DNA-binding protein</fullName>
    </submittedName>
</protein>
<dbReference type="PANTHER" id="PTHR46796">
    <property type="entry name" value="HTH-TYPE TRANSCRIPTIONAL ACTIVATOR RHAS-RELATED"/>
    <property type="match status" value="1"/>
</dbReference>
<gene>
    <name evidence="5" type="ORF">SAMN05216352_12914</name>
</gene>
<reference evidence="5 6" key="1">
    <citation type="submission" date="2016-10" db="EMBL/GenBank/DDBJ databases">
        <authorList>
            <person name="de Groot N.N."/>
        </authorList>
    </citation>
    <scope>NUCLEOTIDE SEQUENCE [LARGE SCALE GENOMIC DNA]</scope>
    <source>
        <strain evidence="6">P4B,CCM 7963,CECT 7998,DSM 25260,IBRC-M 10614,KCTC 13821</strain>
    </source>
</reference>
<dbReference type="Pfam" id="PF12833">
    <property type="entry name" value="HTH_18"/>
    <property type="match status" value="1"/>
</dbReference>
<dbReference type="Pfam" id="PF20240">
    <property type="entry name" value="DUF6597"/>
    <property type="match status" value="1"/>
</dbReference>
<feature type="domain" description="HTH araC/xylS-type" evidence="4">
    <location>
        <begin position="166"/>
        <end position="264"/>
    </location>
</feature>
<dbReference type="InterPro" id="IPR050204">
    <property type="entry name" value="AraC_XylS_family_regulators"/>
</dbReference>
<dbReference type="InterPro" id="IPR018060">
    <property type="entry name" value="HTH_AraC"/>
</dbReference>
<dbReference type="Gene3D" id="1.10.10.60">
    <property type="entry name" value="Homeodomain-like"/>
    <property type="match status" value="1"/>
</dbReference>
<keyword evidence="1" id="KW-0805">Transcription regulation</keyword>
<evidence type="ECO:0000313" key="5">
    <source>
        <dbReference type="EMBL" id="SDJ17874.1"/>
    </source>
</evidence>
<dbReference type="OrthoDB" id="323290at2"/>
<keyword evidence="3" id="KW-0804">Transcription</keyword>
<dbReference type="GO" id="GO:0003700">
    <property type="term" value="F:DNA-binding transcription factor activity"/>
    <property type="evidence" value="ECO:0007669"/>
    <property type="project" value="InterPro"/>
</dbReference>